<gene>
    <name evidence="1" type="ORF">HMPREF0971_01139</name>
</gene>
<dbReference type="Proteomes" id="UP000004079">
    <property type="component" value="Unassembled WGS sequence"/>
</dbReference>
<protein>
    <submittedName>
        <fullName evidence="1">Uncharacterized protein</fullName>
    </submittedName>
</protein>
<dbReference type="HOGENOM" id="CLU_2937856_0_0_10"/>
<name>D1QQ92_9BACT</name>
<dbReference type="AlphaFoldDB" id="D1QQ92"/>
<reference evidence="1 2" key="1">
    <citation type="submission" date="2009-11" db="EMBL/GenBank/DDBJ databases">
        <authorList>
            <person name="Weinstock G."/>
            <person name="Sodergren E."/>
            <person name="Clifton S."/>
            <person name="Fulton L."/>
            <person name="Fulton B."/>
            <person name="Courtney L."/>
            <person name="Fronick C."/>
            <person name="Harrison M."/>
            <person name="Strong C."/>
            <person name="Farmer C."/>
            <person name="Delahaunty K."/>
            <person name="Markovic C."/>
            <person name="Hall O."/>
            <person name="Minx P."/>
            <person name="Tomlinson C."/>
            <person name="Mitreva M."/>
            <person name="Nelson J."/>
            <person name="Hou S."/>
            <person name="Wollam A."/>
            <person name="Pepin K.H."/>
            <person name="Johnson M."/>
            <person name="Bhonagiri V."/>
            <person name="Nash W.E."/>
            <person name="Warren W."/>
            <person name="Chinwalla A."/>
            <person name="Mardis E.R."/>
            <person name="Wilson R.K."/>
        </authorList>
    </citation>
    <scope>NUCLEOTIDE SEQUENCE [LARGE SCALE GENOMIC DNA]</scope>
    <source>
        <strain evidence="1 2">F0302</strain>
    </source>
</reference>
<sequence length="60" mass="7105">MMKFCLFHFPRIFLSVDNAVGERTSVRCSFSVAIFAFFPDIYKYFPLDLNDFFEYMDAAL</sequence>
<organism evidence="1 2">
    <name type="scientific">Segatella oris F0302</name>
    <dbReference type="NCBI Taxonomy" id="649760"/>
    <lineage>
        <taxon>Bacteria</taxon>
        <taxon>Pseudomonadati</taxon>
        <taxon>Bacteroidota</taxon>
        <taxon>Bacteroidia</taxon>
        <taxon>Bacteroidales</taxon>
        <taxon>Prevotellaceae</taxon>
        <taxon>Segatella</taxon>
    </lineage>
</organism>
<proteinExistence type="predicted"/>
<accession>D1QQ92</accession>
<evidence type="ECO:0000313" key="1">
    <source>
        <dbReference type="EMBL" id="EFB32297.1"/>
    </source>
</evidence>
<evidence type="ECO:0000313" key="2">
    <source>
        <dbReference type="Proteomes" id="UP000004079"/>
    </source>
</evidence>
<dbReference type="EMBL" id="ACUZ02000023">
    <property type="protein sequence ID" value="EFB32297.1"/>
    <property type="molecule type" value="Genomic_DNA"/>
</dbReference>
<comment type="caution">
    <text evidence="1">The sequence shown here is derived from an EMBL/GenBank/DDBJ whole genome shotgun (WGS) entry which is preliminary data.</text>
</comment>